<evidence type="ECO:0000313" key="2">
    <source>
        <dbReference type="Proteomes" id="UP000265200"/>
    </source>
</evidence>
<dbReference type="InterPro" id="IPR036397">
    <property type="entry name" value="RNaseH_sf"/>
</dbReference>
<dbReference type="AlphaFoldDB" id="A0A3P9IAZ2"/>
<organism evidence="1 2">
    <name type="scientific">Oryzias latipes</name>
    <name type="common">Japanese rice fish</name>
    <name type="synonym">Japanese killifish</name>
    <dbReference type="NCBI Taxonomy" id="8090"/>
    <lineage>
        <taxon>Eukaryota</taxon>
        <taxon>Metazoa</taxon>
        <taxon>Chordata</taxon>
        <taxon>Craniata</taxon>
        <taxon>Vertebrata</taxon>
        <taxon>Euteleostomi</taxon>
        <taxon>Actinopterygii</taxon>
        <taxon>Neopterygii</taxon>
        <taxon>Teleostei</taxon>
        <taxon>Neoteleostei</taxon>
        <taxon>Acanthomorphata</taxon>
        <taxon>Ovalentaria</taxon>
        <taxon>Atherinomorphae</taxon>
        <taxon>Beloniformes</taxon>
        <taxon>Adrianichthyidae</taxon>
        <taxon>Oryziinae</taxon>
        <taxon>Oryzias</taxon>
    </lineage>
</organism>
<dbReference type="Ensembl" id="ENSORLT00015025594.1">
    <property type="protein sequence ID" value="ENSORLP00015017222.1"/>
    <property type="gene ID" value="ENSORLG00015018244.1"/>
</dbReference>
<dbReference type="Proteomes" id="UP000265200">
    <property type="component" value="Chromosome 21"/>
</dbReference>
<sequence length="66" mass="7251">MNAFLNAEIFFCIHAATAAHHVSIVKHGGGSVMIWGCFVGSRVGDVYSLKGSLNEHNYHHILQFPL</sequence>
<name>A0A3P9IAZ2_ORYLA</name>
<reference evidence="1 2" key="2">
    <citation type="submission" date="2017-04" db="EMBL/GenBank/DDBJ databases">
        <title>CpG methylation of centromeres and impact of large insertions on vertebrate speciation.</title>
        <authorList>
            <person name="Ichikawa K."/>
            <person name="Yoshimura J."/>
            <person name="Morishita S."/>
        </authorList>
    </citation>
    <scope>NUCLEOTIDE SEQUENCE</scope>
    <source>
        <strain evidence="1 2">HSOK</strain>
    </source>
</reference>
<dbReference type="Gene3D" id="3.30.420.10">
    <property type="entry name" value="Ribonuclease H-like superfamily/Ribonuclease H"/>
    <property type="match status" value="1"/>
</dbReference>
<reference evidence="1" key="3">
    <citation type="submission" date="2025-08" db="UniProtKB">
        <authorList>
            <consortium name="Ensembl"/>
        </authorList>
    </citation>
    <scope>IDENTIFICATION</scope>
    <source>
        <strain evidence="1">HSOK</strain>
    </source>
</reference>
<dbReference type="GO" id="GO:0003676">
    <property type="term" value="F:nucleic acid binding"/>
    <property type="evidence" value="ECO:0007669"/>
    <property type="project" value="InterPro"/>
</dbReference>
<accession>A0A3P9IAZ2</accession>
<reference evidence="1" key="4">
    <citation type="submission" date="2025-09" db="UniProtKB">
        <authorList>
            <consortium name="Ensembl"/>
        </authorList>
    </citation>
    <scope>IDENTIFICATION</scope>
    <source>
        <strain evidence="1">HSOK</strain>
    </source>
</reference>
<proteinExistence type="predicted"/>
<evidence type="ECO:0000313" key="1">
    <source>
        <dbReference type="Ensembl" id="ENSORLP00015017222.1"/>
    </source>
</evidence>
<reference key="1">
    <citation type="journal article" date="2007" name="Nature">
        <title>The medaka draft genome and insights into vertebrate genome evolution.</title>
        <authorList>
            <person name="Kasahara M."/>
            <person name="Naruse K."/>
            <person name="Sasaki S."/>
            <person name="Nakatani Y."/>
            <person name="Qu W."/>
            <person name="Ahsan B."/>
            <person name="Yamada T."/>
            <person name="Nagayasu Y."/>
            <person name="Doi K."/>
            <person name="Kasai Y."/>
            <person name="Jindo T."/>
            <person name="Kobayashi D."/>
            <person name="Shimada A."/>
            <person name="Toyoda A."/>
            <person name="Kuroki Y."/>
            <person name="Fujiyama A."/>
            <person name="Sasaki T."/>
            <person name="Shimizu A."/>
            <person name="Asakawa S."/>
            <person name="Shimizu N."/>
            <person name="Hashimoto S."/>
            <person name="Yang J."/>
            <person name="Lee Y."/>
            <person name="Matsushima K."/>
            <person name="Sugano S."/>
            <person name="Sakaizumi M."/>
            <person name="Narita T."/>
            <person name="Ohishi K."/>
            <person name="Haga S."/>
            <person name="Ohta F."/>
            <person name="Nomoto H."/>
            <person name="Nogata K."/>
            <person name="Morishita T."/>
            <person name="Endo T."/>
            <person name="Shin-I T."/>
            <person name="Takeda H."/>
            <person name="Morishita S."/>
            <person name="Kohara Y."/>
        </authorList>
    </citation>
    <scope>NUCLEOTIDE SEQUENCE [LARGE SCALE GENOMIC DNA]</scope>
    <source>
        <strain>Hd-rR</strain>
    </source>
</reference>
<protein>
    <submittedName>
        <fullName evidence="1">Uncharacterized protein</fullName>
    </submittedName>
</protein>